<feature type="region of interest" description="Disordered" evidence="1">
    <location>
        <begin position="197"/>
        <end position="217"/>
    </location>
</feature>
<reference evidence="2 3" key="1">
    <citation type="journal article" date="2017" name="Genome Announc.">
        <title>Genome sequence of the saprophytic ascomycete Epicoccum nigrum ICMP 19927 strain isolated from New Zealand.</title>
        <authorList>
            <person name="Fokin M."/>
            <person name="Fleetwood D."/>
            <person name="Weir B.S."/>
            <person name="Villas-Boas S.G."/>
        </authorList>
    </citation>
    <scope>NUCLEOTIDE SEQUENCE [LARGE SCALE GENOMIC DNA]</scope>
    <source>
        <strain evidence="2 3">ICMP 19927</strain>
    </source>
</reference>
<sequence>MSTLLSIPRELREEILRHAALPPMVYTSSAHSRQSDQDYVDTRIYLPSSPPRNLLNACRQLRQECLEYHAHLLSSAAKLAVPKPAEGAADETKIGEISDDDFDYAAERAVDDGMTLCLTLEVQRGQRGTFGGYYVPDRKELSPQFFTLLPLMRNARRLQLIVWPGFDWWNGPPQTSSLEQWRQRKALLKRINAYQIGHTGPPGDAEVSTSSSSTAPKPDAVSAAIEKILEQLPAVEELDLSILIATGDLFRWDLPDVKWERIQPWLDGPVAKNERQQLLKVSRKLISVWQRADLDFASHQAFYVQKETRNDVSTNTWRVERQGGWRAPMFEHIAQLAALELPDISVDETFERVDTR</sequence>
<name>A0A1Y2LY25_EPING</name>
<keyword evidence="3" id="KW-1185">Reference proteome</keyword>
<evidence type="ECO:0000313" key="2">
    <source>
        <dbReference type="EMBL" id="OSS48815.1"/>
    </source>
</evidence>
<dbReference type="Proteomes" id="UP000193240">
    <property type="component" value="Unassembled WGS sequence"/>
</dbReference>
<dbReference type="EMBL" id="KZ107845">
    <property type="protein sequence ID" value="OSS48815.1"/>
    <property type="molecule type" value="Genomic_DNA"/>
</dbReference>
<proteinExistence type="predicted"/>
<dbReference type="AlphaFoldDB" id="A0A1Y2LY25"/>
<evidence type="ECO:0000313" key="3">
    <source>
        <dbReference type="Proteomes" id="UP000193240"/>
    </source>
</evidence>
<evidence type="ECO:0000256" key="1">
    <source>
        <dbReference type="SAM" id="MobiDB-lite"/>
    </source>
</evidence>
<organism evidence="2 3">
    <name type="scientific">Epicoccum nigrum</name>
    <name type="common">Soil fungus</name>
    <name type="synonym">Epicoccum purpurascens</name>
    <dbReference type="NCBI Taxonomy" id="105696"/>
    <lineage>
        <taxon>Eukaryota</taxon>
        <taxon>Fungi</taxon>
        <taxon>Dikarya</taxon>
        <taxon>Ascomycota</taxon>
        <taxon>Pezizomycotina</taxon>
        <taxon>Dothideomycetes</taxon>
        <taxon>Pleosporomycetidae</taxon>
        <taxon>Pleosporales</taxon>
        <taxon>Pleosporineae</taxon>
        <taxon>Didymellaceae</taxon>
        <taxon>Epicoccum</taxon>
    </lineage>
</organism>
<accession>A0A1Y2LY25</accession>
<dbReference type="InParanoid" id="A0A1Y2LY25"/>
<protein>
    <submittedName>
        <fullName evidence="2">Uncharacterized protein</fullName>
    </submittedName>
</protein>
<gene>
    <name evidence="2" type="ORF">B5807_06776</name>
</gene>
<dbReference type="OMA" id="DRKGDMG"/>